<dbReference type="HOGENOM" id="CLU_2777397_0_0_1"/>
<keyword evidence="3" id="KW-1185">Reference proteome</keyword>
<evidence type="ECO:0000313" key="3">
    <source>
        <dbReference type="Proteomes" id="UP000053989"/>
    </source>
</evidence>
<sequence>MIIANKRPTEHSKASAGDKAEQVLGDNEPLYLTSPPYVMNHDWALSCLLCAHSTRNDTPHSCPSTATID</sequence>
<reference evidence="3" key="2">
    <citation type="submission" date="2015-01" db="EMBL/GenBank/DDBJ databases">
        <title>Evolutionary Origins and Diversification of the Mycorrhizal Mutualists.</title>
        <authorList>
            <consortium name="DOE Joint Genome Institute"/>
            <consortium name="Mycorrhizal Genomics Consortium"/>
            <person name="Kohler A."/>
            <person name="Kuo A."/>
            <person name="Nagy L.G."/>
            <person name="Floudas D."/>
            <person name="Copeland A."/>
            <person name="Barry K.W."/>
            <person name="Cichocki N."/>
            <person name="Veneault-Fourrey C."/>
            <person name="LaButti K."/>
            <person name="Lindquist E.A."/>
            <person name="Lipzen A."/>
            <person name="Lundell T."/>
            <person name="Morin E."/>
            <person name="Murat C."/>
            <person name="Riley R."/>
            <person name="Ohm R."/>
            <person name="Sun H."/>
            <person name="Tunlid A."/>
            <person name="Henrissat B."/>
            <person name="Grigoriev I.V."/>
            <person name="Hibbett D.S."/>
            <person name="Martin F."/>
        </authorList>
    </citation>
    <scope>NUCLEOTIDE SEQUENCE [LARGE SCALE GENOMIC DNA]</scope>
    <source>
        <strain evidence="3">Foug A</strain>
    </source>
</reference>
<gene>
    <name evidence="2" type="ORF">SCLCIDRAFT_1221241</name>
</gene>
<feature type="region of interest" description="Disordered" evidence="1">
    <location>
        <begin position="1"/>
        <end position="21"/>
    </location>
</feature>
<dbReference type="AlphaFoldDB" id="A0A0C3DGR1"/>
<accession>A0A0C3DGR1</accession>
<dbReference type="InParanoid" id="A0A0C3DGR1"/>
<proteinExistence type="predicted"/>
<reference evidence="2 3" key="1">
    <citation type="submission" date="2014-04" db="EMBL/GenBank/DDBJ databases">
        <authorList>
            <consortium name="DOE Joint Genome Institute"/>
            <person name="Kuo A."/>
            <person name="Kohler A."/>
            <person name="Nagy L.G."/>
            <person name="Floudas D."/>
            <person name="Copeland A."/>
            <person name="Barry K.W."/>
            <person name="Cichocki N."/>
            <person name="Veneault-Fourrey C."/>
            <person name="LaButti K."/>
            <person name="Lindquist E.A."/>
            <person name="Lipzen A."/>
            <person name="Lundell T."/>
            <person name="Morin E."/>
            <person name="Murat C."/>
            <person name="Sun H."/>
            <person name="Tunlid A."/>
            <person name="Henrissat B."/>
            <person name="Grigoriev I.V."/>
            <person name="Hibbett D.S."/>
            <person name="Martin F."/>
            <person name="Nordberg H.P."/>
            <person name="Cantor M.N."/>
            <person name="Hua S.X."/>
        </authorList>
    </citation>
    <scope>NUCLEOTIDE SEQUENCE [LARGE SCALE GENOMIC DNA]</scope>
    <source>
        <strain evidence="2 3">Foug A</strain>
    </source>
</reference>
<feature type="compositionally biased region" description="Basic and acidic residues" evidence="1">
    <location>
        <begin position="7"/>
        <end position="21"/>
    </location>
</feature>
<organism evidence="2 3">
    <name type="scientific">Scleroderma citrinum Foug A</name>
    <dbReference type="NCBI Taxonomy" id="1036808"/>
    <lineage>
        <taxon>Eukaryota</taxon>
        <taxon>Fungi</taxon>
        <taxon>Dikarya</taxon>
        <taxon>Basidiomycota</taxon>
        <taxon>Agaricomycotina</taxon>
        <taxon>Agaricomycetes</taxon>
        <taxon>Agaricomycetidae</taxon>
        <taxon>Boletales</taxon>
        <taxon>Sclerodermatineae</taxon>
        <taxon>Sclerodermataceae</taxon>
        <taxon>Scleroderma</taxon>
    </lineage>
</organism>
<protein>
    <submittedName>
        <fullName evidence="2">Uncharacterized protein</fullName>
    </submittedName>
</protein>
<evidence type="ECO:0000313" key="2">
    <source>
        <dbReference type="EMBL" id="KIM55276.1"/>
    </source>
</evidence>
<dbReference type="EMBL" id="KN822137">
    <property type="protein sequence ID" value="KIM55276.1"/>
    <property type="molecule type" value="Genomic_DNA"/>
</dbReference>
<dbReference type="Proteomes" id="UP000053989">
    <property type="component" value="Unassembled WGS sequence"/>
</dbReference>
<evidence type="ECO:0000256" key="1">
    <source>
        <dbReference type="SAM" id="MobiDB-lite"/>
    </source>
</evidence>
<name>A0A0C3DGR1_9AGAM</name>